<dbReference type="Pfam" id="PF08238">
    <property type="entry name" value="Sel1"/>
    <property type="match status" value="3"/>
</dbReference>
<reference evidence="1" key="1">
    <citation type="submission" date="2018-06" db="EMBL/GenBank/DDBJ databases">
        <authorList>
            <person name="Zhirakovskaya E."/>
        </authorList>
    </citation>
    <scope>NUCLEOTIDE SEQUENCE</scope>
</reference>
<dbReference type="SMART" id="SM00671">
    <property type="entry name" value="SEL1"/>
    <property type="match status" value="3"/>
</dbReference>
<accession>A0A3B1AJV6</accession>
<dbReference type="InterPro" id="IPR006597">
    <property type="entry name" value="Sel1-like"/>
</dbReference>
<dbReference type="PANTHER" id="PTHR43628:SF1">
    <property type="entry name" value="CHITIN SYNTHASE REGULATORY FACTOR 2-RELATED"/>
    <property type="match status" value="1"/>
</dbReference>
<dbReference type="SUPFAM" id="SSF81901">
    <property type="entry name" value="HCP-like"/>
    <property type="match status" value="1"/>
</dbReference>
<sequence>MRLNLKIAIIFTLAFSNANYLAASEDWVYDLRYKEFLVEANNGNAIAMYELGVMTEHGRGTEKNIDKAIVWYKKAIEHDNSSAYVRLGKLYLEGVSVNKNYNKAFQYLQSAKNNKSYGAYYYLALMHEKGFGVPKNLSLAKSNYDKAAKWGHYGAQEKSKKIAVLLNNEKLKQQKNNIKKKQLDLSQYEESVAAEVRRKNQTKVNTKKLAAKKSKVSLAAINNVKKNLLKGMWFNGDKALGFLPSPKTYCISKNKQGLRCVSKEMLRDTGREKVSYLIESTISDISQSGDFTIIYKNKVTKVDVYNSVSASGNDYVSRIKVGPQMKQHVLKCNVTGKNVSCNKNGMVNYVFANLTKKKSTKHVFVQAFE</sequence>
<dbReference type="Gene3D" id="1.25.40.10">
    <property type="entry name" value="Tetratricopeptide repeat domain"/>
    <property type="match status" value="1"/>
</dbReference>
<gene>
    <name evidence="1" type="ORF">MNBD_GAMMA22-2602</name>
</gene>
<dbReference type="AlphaFoldDB" id="A0A3B1AJV6"/>
<dbReference type="EMBL" id="UOFS01000051">
    <property type="protein sequence ID" value="VAX02001.1"/>
    <property type="molecule type" value="Genomic_DNA"/>
</dbReference>
<dbReference type="PANTHER" id="PTHR43628">
    <property type="entry name" value="ACTIVATOR OF C KINASE PROTEIN 1-RELATED"/>
    <property type="match status" value="1"/>
</dbReference>
<evidence type="ECO:0008006" key="2">
    <source>
        <dbReference type="Google" id="ProtNLM"/>
    </source>
</evidence>
<dbReference type="InterPro" id="IPR052945">
    <property type="entry name" value="Mitotic_Regulator"/>
</dbReference>
<name>A0A3B1AJV6_9ZZZZ</name>
<proteinExistence type="predicted"/>
<protein>
    <recommendedName>
        <fullName evidence="2">Beta-lactamase</fullName>
    </recommendedName>
</protein>
<organism evidence="1">
    <name type="scientific">hydrothermal vent metagenome</name>
    <dbReference type="NCBI Taxonomy" id="652676"/>
    <lineage>
        <taxon>unclassified sequences</taxon>
        <taxon>metagenomes</taxon>
        <taxon>ecological metagenomes</taxon>
    </lineage>
</organism>
<dbReference type="InterPro" id="IPR011990">
    <property type="entry name" value="TPR-like_helical_dom_sf"/>
</dbReference>
<evidence type="ECO:0000313" key="1">
    <source>
        <dbReference type="EMBL" id="VAX02001.1"/>
    </source>
</evidence>